<dbReference type="RefSeq" id="WP_341400156.1">
    <property type="nucleotide sequence ID" value="NZ_JBBUTI010000011.1"/>
</dbReference>
<feature type="domain" description="Guanylate kinase-like" evidence="1">
    <location>
        <begin position="13"/>
        <end position="194"/>
    </location>
</feature>
<comment type="caution">
    <text evidence="2">The sequence shown here is derived from an EMBL/GenBank/DDBJ whole genome shotgun (WGS) entry which is preliminary data.</text>
</comment>
<dbReference type="InterPro" id="IPR027417">
    <property type="entry name" value="P-loop_NTPase"/>
</dbReference>
<dbReference type="EMBL" id="JBBUTI010000011">
    <property type="protein sequence ID" value="MEK8047853.1"/>
    <property type="molecule type" value="Genomic_DNA"/>
</dbReference>
<dbReference type="Pfam" id="PF00625">
    <property type="entry name" value="Guanylate_kin"/>
    <property type="match status" value="1"/>
</dbReference>
<evidence type="ECO:0000313" key="2">
    <source>
        <dbReference type="EMBL" id="MEK8047853.1"/>
    </source>
</evidence>
<evidence type="ECO:0000313" key="3">
    <source>
        <dbReference type="Proteomes" id="UP001379945"/>
    </source>
</evidence>
<dbReference type="SUPFAM" id="SSF52540">
    <property type="entry name" value="P-loop containing nucleoside triphosphate hydrolases"/>
    <property type="match status" value="1"/>
</dbReference>
<dbReference type="PROSITE" id="PS50052">
    <property type="entry name" value="GUANYLATE_KINASE_2"/>
    <property type="match status" value="1"/>
</dbReference>
<protein>
    <submittedName>
        <fullName evidence="2">Phosphonate metabolism protein/1,5-bisphosphokinase (PRPP-forming) PhnN</fullName>
    </submittedName>
</protein>
<dbReference type="InterPro" id="IPR008145">
    <property type="entry name" value="GK/Ca_channel_bsu"/>
</dbReference>
<proteinExistence type="predicted"/>
<reference evidence="2 3" key="1">
    <citation type="submission" date="2024-04" db="EMBL/GenBank/DDBJ databases">
        <title>Novel species of the genus Ideonella isolated from streams.</title>
        <authorList>
            <person name="Lu H."/>
        </authorList>
    </citation>
    <scope>NUCLEOTIDE SEQUENCE [LARGE SCALE GENOMIC DNA]</scope>
    <source>
        <strain evidence="2 3">LYT19W</strain>
    </source>
</reference>
<sequence>MTPLHPAVLPGNERLVVVVGPSGAGKDSLLQAWLAHVRADTPTLHVARRSVTRPASTAAGSEPHEPLSEAAFTAALLAGDMAVHWQAHGLHYGVRRAQFEVLKQPGQWLLLNGSRQALPALRHVAPDMKVLAITASPHVLAARLAGRGREDAAAVAARLARSQLPWPDGIQPDHTVVNDGTLKGALASVLGWWAPMVASSQRPITVPG</sequence>
<gene>
    <name evidence="2" type="ORF">AACH00_15950</name>
</gene>
<dbReference type="Gene3D" id="3.40.50.300">
    <property type="entry name" value="P-loop containing nucleotide triphosphate hydrolases"/>
    <property type="match status" value="1"/>
</dbReference>
<evidence type="ECO:0000259" key="1">
    <source>
        <dbReference type="PROSITE" id="PS50052"/>
    </source>
</evidence>
<dbReference type="InterPro" id="IPR008144">
    <property type="entry name" value="Guanylate_kin-like_dom"/>
</dbReference>
<name>A0ABU9C7W6_9BURK</name>
<keyword evidence="3" id="KW-1185">Reference proteome</keyword>
<accession>A0ABU9C7W6</accession>
<dbReference type="Proteomes" id="UP001379945">
    <property type="component" value="Unassembled WGS sequence"/>
</dbReference>
<organism evidence="2 3">
    <name type="scientific">Ideonella margarita</name>
    <dbReference type="NCBI Taxonomy" id="2984191"/>
    <lineage>
        <taxon>Bacteria</taxon>
        <taxon>Pseudomonadati</taxon>
        <taxon>Pseudomonadota</taxon>
        <taxon>Betaproteobacteria</taxon>
        <taxon>Burkholderiales</taxon>
        <taxon>Sphaerotilaceae</taxon>
        <taxon>Ideonella</taxon>
    </lineage>
</organism>
<dbReference type="SMART" id="SM00072">
    <property type="entry name" value="GuKc"/>
    <property type="match status" value="1"/>
</dbReference>